<feature type="transmembrane region" description="Helical" evidence="5">
    <location>
        <begin position="54"/>
        <end position="75"/>
    </location>
</feature>
<evidence type="ECO:0000256" key="5">
    <source>
        <dbReference type="SAM" id="Phobius"/>
    </source>
</evidence>
<evidence type="ECO:0000313" key="6">
    <source>
        <dbReference type="EMBL" id="KAF5371226.1"/>
    </source>
</evidence>
<organism evidence="6 7">
    <name type="scientific">Tetrapyrgos nigripes</name>
    <dbReference type="NCBI Taxonomy" id="182062"/>
    <lineage>
        <taxon>Eukaryota</taxon>
        <taxon>Fungi</taxon>
        <taxon>Dikarya</taxon>
        <taxon>Basidiomycota</taxon>
        <taxon>Agaricomycotina</taxon>
        <taxon>Agaricomycetes</taxon>
        <taxon>Agaricomycetidae</taxon>
        <taxon>Agaricales</taxon>
        <taxon>Marasmiineae</taxon>
        <taxon>Marasmiaceae</taxon>
        <taxon>Tetrapyrgos</taxon>
    </lineage>
</organism>
<keyword evidence="4 5" id="KW-0472">Membrane</keyword>
<evidence type="ECO:0000256" key="4">
    <source>
        <dbReference type="ARBA" id="ARBA00023136"/>
    </source>
</evidence>
<comment type="caution">
    <text evidence="6">The sequence shown here is derived from an EMBL/GenBank/DDBJ whole genome shotgun (WGS) entry which is preliminary data.</text>
</comment>
<keyword evidence="5" id="KW-1133">Transmembrane helix</keyword>
<comment type="subcellular location">
    <subcellularLocation>
        <location evidence="1">Mitochondrion inner membrane</location>
    </subcellularLocation>
</comment>
<protein>
    <submittedName>
        <fullName evidence="6">Uncharacterized protein</fullName>
    </submittedName>
</protein>
<keyword evidence="3" id="KW-0496">Mitochondrion</keyword>
<dbReference type="AlphaFoldDB" id="A0A8H5LVV4"/>
<name>A0A8H5LVV4_9AGAR</name>
<dbReference type="Proteomes" id="UP000559256">
    <property type="component" value="Unassembled WGS sequence"/>
</dbReference>
<evidence type="ECO:0000313" key="7">
    <source>
        <dbReference type="Proteomes" id="UP000559256"/>
    </source>
</evidence>
<evidence type="ECO:0000256" key="3">
    <source>
        <dbReference type="ARBA" id="ARBA00023128"/>
    </source>
</evidence>
<sequence>MAFLDAVYKSAFSDFYEFARNLLLILERYNIIELQKQYQNDPRPLHFRAPRRALYIRVWGVGMAVGAVTATYGIFQLVAGKPASS</sequence>
<keyword evidence="2" id="KW-0999">Mitochondrion inner membrane</keyword>
<accession>A0A8H5LVV4</accession>
<keyword evidence="7" id="KW-1185">Reference proteome</keyword>
<reference evidence="6 7" key="1">
    <citation type="journal article" date="2020" name="ISME J.">
        <title>Uncovering the hidden diversity of litter-decomposition mechanisms in mushroom-forming fungi.</title>
        <authorList>
            <person name="Floudas D."/>
            <person name="Bentzer J."/>
            <person name="Ahren D."/>
            <person name="Johansson T."/>
            <person name="Persson P."/>
            <person name="Tunlid A."/>
        </authorList>
    </citation>
    <scope>NUCLEOTIDE SEQUENCE [LARGE SCALE GENOMIC DNA]</scope>
    <source>
        <strain evidence="6 7">CBS 291.85</strain>
    </source>
</reference>
<dbReference type="GO" id="GO:0005743">
    <property type="term" value="C:mitochondrial inner membrane"/>
    <property type="evidence" value="ECO:0007669"/>
    <property type="project" value="UniProtKB-SubCell"/>
</dbReference>
<proteinExistence type="predicted"/>
<keyword evidence="5" id="KW-0812">Transmembrane</keyword>
<dbReference type="EMBL" id="JAACJM010000009">
    <property type="protein sequence ID" value="KAF5371226.1"/>
    <property type="molecule type" value="Genomic_DNA"/>
</dbReference>
<gene>
    <name evidence="6" type="ORF">D9758_004154</name>
</gene>
<dbReference type="Pfam" id="PF02238">
    <property type="entry name" value="COX7a"/>
    <property type="match status" value="1"/>
</dbReference>
<evidence type="ECO:0000256" key="2">
    <source>
        <dbReference type="ARBA" id="ARBA00022792"/>
    </source>
</evidence>
<dbReference type="InterPro" id="IPR039297">
    <property type="entry name" value="COX7a"/>
</dbReference>
<evidence type="ECO:0000256" key="1">
    <source>
        <dbReference type="ARBA" id="ARBA00004273"/>
    </source>
</evidence>
<dbReference type="OrthoDB" id="5511599at2759"/>